<gene>
    <name evidence="2" type="ORF">METZ01_LOCUS501770</name>
</gene>
<dbReference type="AlphaFoldDB" id="A0A383DWK9"/>
<reference evidence="2" key="1">
    <citation type="submission" date="2018-05" db="EMBL/GenBank/DDBJ databases">
        <authorList>
            <person name="Lanie J.A."/>
            <person name="Ng W.-L."/>
            <person name="Kazmierczak K.M."/>
            <person name="Andrzejewski T.M."/>
            <person name="Davidsen T.M."/>
            <person name="Wayne K.J."/>
            <person name="Tettelin H."/>
            <person name="Glass J.I."/>
            <person name="Rusch D."/>
            <person name="Podicherti R."/>
            <person name="Tsui H.-C.T."/>
            <person name="Winkler M.E."/>
        </authorList>
    </citation>
    <scope>NUCLEOTIDE SEQUENCE</scope>
</reference>
<organism evidence="2">
    <name type="scientific">marine metagenome</name>
    <dbReference type="NCBI Taxonomy" id="408172"/>
    <lineage>
        <taxon>unclassified sequences</taxon>
        <taxon>metagenomes</taxon>
        <taxon>ecological metagenomes</taxon>
    </lineage>
</organism>
<evidence type="ECO:0000256" key="1">
    <source>
        <dbReference type="SAM" id="MobiDB-lite"/>
    </source>
</evidence>
<feature type="non-terminal residue" evidence="2">
    <location>
        <position position="1"/>
    </location>
</feature>
<protein>
    <submittedName>
        <fullName evidence="2">Uncharacterized protein</fullName>
    </submittedName>
</protein>
<evidence type="ECO:0000313" key="2">
    <source>
        <dbReference type="EMBL" id="SVE48916.1"/>
    </source>
</evidence>
<accession>A0A383DWK9</accession>
<proteinExistence type="predicted"/>
<dbReference type="EMBL" id="UINC01220834">
    <property type="protein sequence ID" value="SVE48916.1"/>
    <property type="molecule type" value="Genomic_DNA"/>
</dbReference>
<name>A0A383DWK9_9ZZZZ</name>
<sequence length="49" mass="5559">PRTGLGARKRPVQRRVEPRPLASPMQLQIDCETMNIPDFGPPERAYDPT</sequence>
<feature type="region of interest" description="Disordered" evidence="1">
    <location>
        <begin position="1"/>
        <end position="22"/>
    </location>
</feature>